<dbReference type="OrthoDB" id="4083131at2759"/>
<dbReference type="GeneID" id="18873902"/>
<dbReference type="RefSeq" id="XP_007375651.1">
    <property type="nucleotide sequence ID" value="XM_007375589.1"/>
</dbReference>
<dbReference type="HOGENOM" id="CLU_2392057_0_0_1"/>
<dbReference type="eggNOG" id="ENOG502T60J">
    <property type="taxonomic scope" value="Eukaryota"/>
</dbReference>
<protein>
    <submittedName>
        <fullName evidence="1">Uncharacterized protein</fullName>
    </submittedName>
</protein>
<dbReference type="KEGG" id="spaa:SPAPADRAFT_61452"/>
<reference evidence="1 2" key="1">
    <citation type="journal article" date="2011" name="Proc. Natl. Acad. Sci. U.S.A.">
        <title>Comparative genomics of xylose-fermenting fungi for enhanced biofuel production.</title>
        <authorList>
            <person name="Wohlbach D.J."/>
            <person name="Kuo A."/>
            <person name="Sato T.K."/>
            <person name="Potts K.M."/>
            <person name="Salamov A.A."/>
            <person name="LaButti K.M."/>
            <person name="Sun H."/>
            <person name="Clum A."/>
            <person name="Pangilinan J.L."/>
            <person name="Lindquist E.A."/>
            <person name="Lucas S."/>
            <person name="Lapidus A."/>
            <person name="Jin M."/>
            <person name="Gunawan C."/>
            <person name="Balan V."/>
            <person name="Dale B.E."/>
            <person name="Jeffries T.W."/>
            <person name="Zinkel R."/>
            <person name="Barry K.W."/>
            <person name="Grigoriev I.V."/>
            <person name="Gasch A.P."/>
        </authorList>
    </citation>
    <scope>NUCLEOTIDE SEQUENCE [LARGE SCALE GENOMIC DNA]</scope>
    <source>
        <strain evidence="2">NRRL Y-27907 / 11-Y1</strain>
    </source>
</reference>
<dbReference type="AlphaFoldDB" id="G3AMW1"/>
<name>G3AMW1_SPAPN</name>
<evidence type="ECO:0000313" key="1">
    <source>
        <dbReference type="EMBL" id="EGW32375.1"/>
    </source>
</evidence>
<evidence type="ECO:0000313" key="2">
    <source>
        <dbReference type="Proteomes" id="UP000000709"/>
    </source>
</evidence>
<keyword evidence="2" id="KW-1185">Reference proteome</keyword>
<gene>
    <name evidence="1" type="ORF">SPAPADRAFT_61452</name>
</gene>
<dbReference type="Proteomes" id="UP000000709">
    <property type="component" value="Unassembled WGS sequence"/>
</dbReference>
<dbReference type="InParanoid" id="G3AMW1"/>
<feature type="non-terminal residue" evidence="1">
    <location>
        <position position="94"/>
    </location>
</feature>
<proteinExistence type="predicted"/>
<accession>G3AMW1</accession>
<organism evidence="2">
    <name type="scientific">Spathaspora passalidarum (strain NRRL Y-27907 / 11-Y1)</name>
    <dbReference type="NCBI Taxonomy" id="619300"/>
    <lineage>
        <taxon>Eukaryota</taxon>
        <taxon>Fungi</taxon>
        <taxon>Dikarya</taxon>
        <taxon>Ascomycota</taxon>
        <taxon>Saccharomycotina</taxon>
        <taxon>Pichiomycetes</taxon>
        <taxon>Debaryomycetaceae</taxon>
        <taxon>Spathaspora</taxon>
    </lineage>
</organism>
<sequence>MFKTQLTSYLFPQWFKSSKQEPVAATIPGPIPKSFTISNNDNKLINISMKEHTAEDEFIDISYKQLSYAEVAELAKNKKQKTKVAPVPNQPSAG</sequence>
<dbReference type="EMBL" id="GL996502">
    <property type="protein sequence ID" value="EGW32375.1"/>
    <property type="molecule type" value="Genomic_DNA"/>
</dbReference>